<keyword evidence="2" id="KW-0808">Transferase</keyword>
<name>A0A0B4ID71_METGA</name>
<dbReference type="GO" id="GO:0008168">
    <property type="term" value="F:methyltransferase activity"/>
    <property type="evidence" value="ECO:0007669"/>
    <property type="project" value="UniProtKB-KW"/>
</dbReference>
<evidence type="ECO:0000313" key="3">
    <source>
        <dbReference type="Proteomes" id="UP000031192"/>
    </source>
</evidence>
<keyword evidence="2" id="KW-0489">Methyltransferase</keyword>
<dbReference type="Proteomes" id="UP000031192">
    <property type="component" value="Unassembled WGS sequence"/>
</dbReference>
<keyword evidence="1" id="KW-0472">Membrane</keyword>
<organism evidence="2 3">
    <name type="scientific">Metarhizium guizhouense (strain ARSEF 977)</name>
    <dbReference type="NCBI Taxonomy" id="1276136"/>
    <lineage>
        <taxon>Eukaryota</taxon>
        <taxon>Fungi</taxon>
        <taxon>Dikarya</taxon>
        <taxon>Ascomycota</taxon>
        <taxon>Pezizomycotina</taxon>
        <taxon>Sordariomycetes</taxon>
        <taxon>Hypocreomycetidae</taxon>
        <taxon>Hypocreales</taxon>
        <taxon>Clavicipitaceae</taxon>
        <taxon>Metarhizium</taxon>
    </lineage>
</organism>
<protein>
    <submittedName>
        <fullName evidence="2">Ubiquinone biosynthesis methyltransferase coq5</fullName>
    </submittedName>
</protein>
<dbReference type="AlphaFoldDB" id="A0A0B4ID71"/>
<reference evidence="2 3" key="1">
    <citation type="journal article" date="2014" name="Proc. Natl. Acad. Sci. U.S.A.">
        <title>Trajectory and genomic determinants of fungal-pathogen speciation and host adaptation.</title>
        <authorList>
            <person name="Hu X."/>
            <person name="Xiao G."/>
            <person name="Zheng P."/>
            <person name="Shang Y."/>
            <person name="Su Y."/>
            <person name="Zhang X."/>
            <person name="Liu X."/>
            <person name="Zhan S."/>
            <person name="St Leger R.J."/>
            <person name="Wang C."/>
        </authorList>
    </citation>
    <scope>NUCLEOTIDE SEQUENCE [LARGE SCALE GENOMIC DNA]</scope>
    <source>
        <strain evidence="2 3">ARSEF 977</strain>
    </source>
</reference>
<comment type="caution">
    <text evidence="2">The sequence shown here is derived from an EMBL/GenBank/DDBJ whole genome shotgun (WGS) entry which is preliminary data.</text>
</comment>
<dbReference type="HOGENOM" id="CLU_2961302_0_0_1"/>
<sequence>MTPGSSLALLILGIMSLVGLVFWFFKSQINKYVSALLAYKRRLTDAEQAAEDSTAATSS</sequence>
<proteinExistence type="predicted"/>
<keyword evidence="1" id="KW-0812">Transmembrane</keyword>
<keyword evidence="1" id="KW-1133">Transmembrane helix</keyword>
<keyword evidence="3" id="KW-1185">Reference proteome</keyword>
<feature type="transmembrane region" description="Helical" evidence="1">
    <location>
        <begin position="6"/>
        <end position="25"/>
    </location>
</feature>
<evidence type="ECO:0000313" key="2">
    <source>
        <dbReference type="EMBL" id="KID93139.1"/>
    </source>
</evidence>
<gene>
    <name evidence="2" type="ORF">MGU_00728</name>
</gene>
<accession>A0A0B4ID71</accession>
<dbReference type="GO" id="GO:0032259">
    <property type="term" value="P:methylation"/>
    <property type="evidence" value="ECO:0007669"/>
    <property type="project" value="UniProtKB-KW"/>
</dbReference>
<keyword evidence="2" id="KW-0830">Ubiquinone</keyword>
<dbReference type="OrthoDB" id="4958063at2759"/>
<dbReference type="EMBL" id="AZNH01000001">
    <property type="protein sequence ID" value="KID93139.1"/>
    <property type="molecule type" value="Genomic_DNA"/>
</dbReference>
<evidence type="ECO:0000256" key="1">
    <source>
        <dbReference type="SAM" id="Phobius"/>
    </source>
</evidence>